<dbReference type="Pfam" id="PF14588">
    <property type="entry name" value="YjgF_endoribonc"/>
    <property type="match status" value="1"/>
</dbReference>
<dbReference type="InterPro" id="IPR035959">
    <property type="entry name" value="RutC-like_sf"/>
</dbReference>
<sequence length="159" mass="16709">MTAEPNMTDVQERLNALSIELPVLGAPRYAYEATTRWGDLLYVSGQISRTASGKTLRGCLGDNATLADGVTAARTAALNLLARINDAVGLDHVQQILKLNAWAASSPAFVDQPSVIDGASQLLLDVLGDAGRHARTALPAHVLPQGALVELDATIAIRS</sequence>
<protein>
    <recommendedName>
        <fullName evidence="1">Endoribonuclease L-PSP/chorismate mutase-like domain-containing protein</fullName>
    </recommendedName>
</protein>
<dbReference type="InterPro" id="IPR013813">
    <property type="entry name" value="Endoribo_LPSP/chorism_mut-like"/>
</dbReference>
<evidence type="ECO:0000259" key="1">
    <source>
        <dbReference type="Pfam" id="PF14588"/>
    </source>
</evidence>
<dbReference type="EMBL" id="QYCY01000001">
    <property type="protein sequence ID" value="RLV77580.1"/>
    <property type="molecule type" value="Genomic_DNA"/>
</dbReference>
<accession>A0A0A0NS90</accession>
<dbReference type="RefSeq" id="WP_020872707.1">
    <property type="nucleotide sequence ID" value="NC_022785.1"/>
</dbReference>
<organism evidence="2 3">
    <name type="scientific">Streptomyces rapamycinicus (strain ATCC 29253 / DSM 41530 / NRRL 5491 / AYB-994)</name>
    <name type="common">Streptomyces hygroscopicus (strain ATCC 29253)</name>
    <dbReference type="NCBI Taxonomy" id="1343740"/>
    <lineage>
        <taxon>Bacteria</taxon>
        <taxon>Bacillati</taxon>
        <taxon>Actinomycetota</taxon>
        <taxon>Actinomycetes</taxon>
        <taxon>Kitasatosporales</taxon>
        <taxon>Streptomycetaceae</taxon>
        <taxon>Streptomyces</taxon>
        <taxon>Streptomyces violaceusniger group</taxon>
    </lineage>
</organism>
<comment type="caution">
    <text evidence="2">The sequence shown here is derived from an EMBL/GenBank/DDBJ whole genome shotgun (WGS) entry which is preliminary data.</text>
</comment>
<dbReference type="HOGENOM" id="CLU_104845_0_0_11"/>
<dbReference type="CDD" id="cd02199">
    <property type="entry name" value="YjgF_YER057c_UK114_like_1"/>
    <property type="match status" value="1"/>
</dbReference>
<dbReference type="PANTHER" id="PTHR43760">
    <property type="entry name" value="ENDORIBONUCLEASE-RELATED"/>
    <property type="match status" value="1"/>
</dbReference>
<dbReference type="eggNOG" id="COG0251">
    <property type="taxonomic scope" value="Bacteria"/>
</dbReference>
<dbReference type="SUPFAM" id="SSF55298">
    <property type="entry name" value="YjgF-like"/>
    <property type="match status" value="1"/>
</dbReference>
<evidence type="ECO:0000313" key="3">
    <source>
        <dbReference type="Proteomes" id="UP000281594"/>
    </source>
</evidence>
<reference evidence="2 3" key="1">
    <citation type="journal article" date="2018" name="J. Biol. Chem.">
        <title>Discovery of the actinoplanic acid pathway in Streptomyces rapamycinicus reveals a genetically conserved synergism with rapamycin.</title>
        <authorList>
            <person name="Mrak P."/>
            <person name="Krastel P."/>
            <person name="Pivk Lukancic P."/>
            <person name="Tao J."/>
            <person name="Pistorius D."/>
            <person name="Moore C.M."/>
        </authorList>
    </citation>
    <scope>NUCLEOTIDE SEQUENCE [LARGE SCALE GENOMIC DNA]</scope>
    <source>
        <strain evidence="2 3">NRRL 5491</strain>
    </source>
</reference>
<dbReference type="STRING" id="1343740.M271_39190"/>
<gene>
    <name evidence="2" type="ORF">D3C57_104385</name>
</gene>
<feature type="domain" description="Endoribonuclease L-PSP/chorismate mutase-like" evidence="1">
    <location>
        <begin position="12"/>
        <end position="148"/>
    </location>
</feature>
<dbReference type="AlphaFoldDB" id="A0A0A0NS90"/>
<dbReference type="KEGG" id="src:M271_39190"/>
<dbReference type="PANTHER" id="PTHR43760:SF1">
    <property type="entry name" value="ENDORIBONUCLEASE L-PSP_CHORISMATE MUTASE-LIKE DOMAIN-CONTAINING PROTEIN"/>
    <property type="match status" value="1"/>
</dbReference>
<name>A0A0A0NS90_STRRN</name>
<dbReference type="Gene3D" id="3.30.1330.40">
    <property type="entry name" value="RutC-like"/>
    <property type="match status" value="1"/>
</dbReference>
<dbReference type="Proteomes" id="UP000281594">
    <property type="component" value="Unassembled WGS sequence"/>
</dbReference>
<evidence type="ECO:0000313" key="2">
    <source>
        <dbReference type="EMBL" id="RLV77580.1"/>
    </source>
</evidence>
<proteinExistence type="predicted"/>